<dbReference type="STRING" id="56857.A0A200PRF1"/>
<keyword evidence="5" id="KW-1185">Reference proteome</keyword>
<dbReference type="InterPro" id="IPR052462">
    <property type="entry name" value="SLIRP/GR-RBP-like"/>
</dbReference>
<proteinExistence type="predicted"/>
<evidence type="ECO:0000256" key="1">
    <source>
        <dbReference type="ARBA" id="ARBA00022884"/>
    </source>
</evidence>
<gene>
    <name evidence="4" type="ORF">BVC80_9083g115</name>
</gene>
<dbReference type="OMA" id="KHINNDM"/>
<dbReference type="PANTHER" id="PTHR48027">
    <property type="entry name" value="HETEROGENEOUS NUCLEAR RIBONUCLEOPROTEIN 87F-RELATED"/>
    <property type="match status" value="1"/>
</dbReference>
<dbReference type="AlphaFoldDB" id="A0A200PRF1"/>
<evidence type="ECO:0000313" key="5">
    <source>
        <dbReference type="Proteomes" id="UP000195402"/>
    </source>
</evidence>
<dbReference type="InterPro" id="IPR000504">
    <property type="entry name" value="RRM_dom"/>
</dbReference>
<dbReference type="SUPFAM" id="SSF54928">
    <property type="entry name" value="RNA-binding domain, RBD"/>
    <property type="match status" value="1"/>
</dbReference>
<keyword evidence="1 2" id="KW-0694">RNA-binding</keyword>
<dbReference type="PROSITE" id="PS50102">
    <property type="entry name" value="RRM"/>
    <property type="match status" value="1"/>
</dbReference>
<dbReference type="Proteomes" id="UP000195402">
    <property type="component" value="Unassembled WGS sequence"/>
</dbReference>
<dbReference type="InterPro" id="IPR048289">
    <property type="entry name" value="RRM2_NsCP33-like"/>
</dbReference>
<evidence type="ECO:0000259" key="3">
    <source>
        <dbReference type="PROSITE" id="PS50102"/>
    </source>
</evidence>
<comment type="caution">
    <text evidence="4">The sequence shown here is derived from an EMBL/GenBank/DDBJ whole genome shotgun (WGS) entry which is preliminary data.</text>
</comment>
<evidence type="ECO:0000256" key="2">
    <source>
        <dbReference type="PROSITE-ProRule" id="PRU00176"/>
    </source>
</evidence>
<sequence length="167" mass="18377">MAFISKVGNILKQSVSKHFNSELSASNPSIFQAIRCMSSSKLFIGGLSYNTDDTSLRDAFAAHGEVIEARVIMDRETGRSRGFGFVSFTSIGEASSAIQAMDGQELHGRRVVATRVALELRTARMIHWKGTSRMTMTSQMTMPTGGFDQNHFLVVERTCAGETEQDM</sequence>
<reference evidence="4 5" key="1">
    <citation type="journal article" date="2017" name="Mol. Plant">
        <title>The Genome of Medicinal Plant Macleaya cordata Provides New Insights into Benzylisoquinoline Alkaloids Metabolism.</title>
        <authorList>
            <person name="Liu X."/>
            <person name="Liu Y."/>
            <person name="Huang P."/>
            <person name="Ma Y."/>
            <person name="Qing Z."/>
            <person name="Tang Q."/>
            <person name="Cao H."/>
            <person name="Cheng P."/>
            <person name="Zheng Y."/>
            <person name="Yuan Z."/>
            <person name="Zhou Y."/>
            <person name="Liu J."/>
            <person name="Tang Z."/>
            <person name="Zhuo Y."/>
            <person name="Zhang Y."/>
            <person name="Yu L."/>
            <person name="Huang J."/>
            <person name="Yang P."/>
            <person name="Peng Q."/>
            <person name="Zhang J."/>
            <person name="Jiang W."/>
            <person name="Zhang Z."/>
            <person name="Lin K."/>
            <person name="Ro D.K."/>
            <person name="Chen X."/>
            <person name="Xiong X."/>
            <person name="Shang Y."/>
            <person name="Huang S."/>
            <person name="Zeng J."/>
        </authorList>
    </citation>
    <scope>NUCLEOTIDE SEQUENCE [LARGE SCALE GENOMIC DNA]</scope>
    <source>
        <strain evidence="5">cv. BLH2017</strain>
        <tissue evidence="4">Root</tissue>
    </source>
</reference>
<evidence type="ECO:0000313" key="4">
    <source>
        <dbReference type="EMBL" id="OVA00807.1"/>
    </source>
</evidence>
<dbReference type="GO" id="GO:0003723">
    <property type="term" value="F:RNA binding"/>
    <property type="evidence" value="ECO:0007669"/>
    <property type="project" value="UniProtKB-UniRule"/>
</dbReference>
<dbReference type="InParanoid" id="A0A200PRF1"/>
<protein>
    <submittedName>
        <fullName evidence="4">RNA recognition motif domain</fullName>
    </submittedName>
</protein>
<dbReference type="InterPro" id="IPR012677">
    <property type="entry name" value="Nucleotide-bd_a/b_plait_sf"/>
</dbReference>
<name>A0A200PRF1_MACCD</name>
<dbReference type="OrthoDB" id="439808at2759"/>
<dbReference type="SMART" id="SM00360">
    <property type="entry name" value="RRM"/>
    <property type="match status" value="1"/>
</dbReference>
<dbReference type="Pfam" id="PF00076">
    <property type="entry name" value="RRM_1"/>
    <property type="match status" value="1"/>
</dbReference>
<dbReference type="InterPro" id="IPR035979">
    <property type="entry name" value="RBD_domain_sf"/>
</dbReference>
<dbReference type="CDD" id="cd21608">
    <property type="entry name" value="RRM2_NsCP33_like"/>
    <property type="match status" value="1"/>
</dbReference>
<dbReference type="EMBL" id="MVGT01004287">
    <property type="protein sequence ID" value="OVA00807.1"/>
    <property type="molecule type" value="Genomic_DNA"/>
</dbReference>
<feature type="domain" description="RRM" evidence="3">
    <location>
        <begin position="40"/>
        <end position="111"/>
    </location>
</feature>
<dbReference type="Gene3D" id="3.30.70.330">
    <property type="match status" value="1"/>
</dbReference>
<accession>A0A200PRF1</accession>
<organism evidence="4 5">
    <name type="scientific">Macleaya cordata</name>
    <name type="common">Five-seeded plume-poppy</name>
    <name type="synonym">Bocconia cordata</name>
    <dbReference type="NCBI Taxonomy" id="56857"/>
    <lineage>
        <taxon>Eukaryota</taxon>
        <taxon>Viridiplantae</taxon>
        <taxon>Streptophyta</taxon>
        <taxon>Embryophyta</taxon>
        <taxon>Tracheophyta</taxon>
        <taxon>Spermatophyta</taxon>
        <taxon>Magnoliopsida</taxon>
        <taxon>Ranunculales</taxon>
        <taxon>Papaveraceae</taxon>
        <taxon>Papaveroideae</taxon>
        <taxon>Macleaya</taxon>
    </lineage>
</organism>